<evidence type="ECO:0000313" key="1">
    <source>
        <dbReference type="EnsemblMetazoa" id="GAUT038060-PA"/>
    </source>
</evidence>
<dbReference type="VEuPathDB" id="VectorBase:GAUT038060"/>
<dbReference type="EnsemblMetazoa" id="GAUT038060-RA">
    <property type="protein sequence ID" value="GAUT038060-PA"/>
    <property type="gene ID" value="GAUT038060"/>
</dbReference>
<organism evidence="1 2">
    <name type="scientific">Glossina austeni</name>
    <name type="common">Savannah tsetse fly</name>
    <dbReference type="NCBI Taxonomy" id="7395"/>
    <lineage>
        <taxon>Eukaryota</taxon>
        <taxon>Metazoa</taxon>
        <taxon>Ecdysozoa</taxon>
        <taxon>Arthropoda</taxon>
        <taxon>Hexapoda</taxon>
        <taxon>Insecta</taxon>
        <taxon>Pterygota</taxon>
        <taxon>Neoptera</taxon>
        <taxon>Endopterygota</taxon>
        <taxon>Diptera</taxon>
        <taxon>Brachycera</taxon>
        <taxon>Muscomorpha</taxon>
        <taxon>Hippoboscoidea</taxon>
        <taxon>Glossinidae</taxon>
        <taxon>Glossina</taxon>
    </lineage>
</organism>
<accession>A0A1A9VHZ6</accession>
<name>A0A1A9VHZ6_GLOAU</name>
<protein>
    <submittedName>
        <fullName evidence="1">Uncharacterized protein</fullName>
    </submittedName>
</protein>
<dbReference type="Proteomes" id="UP000078200">
    <property type="component" value="Unassembled WGS sequence"/>
</dbReference>
<dbReference type="AlphaFoldDB" id="A0A1A9VHZ6"/>
<keyword evidence="2" id="KW-1185">Reference proteome</keyword>
<evidence type="ECO:0000313" key="2">
    <source>
        <dbReference type="Proteomes" id="UP000078200"/>
    </source>
</evidence>
<reference evidence="1" key="1">
    <citation type="submission" date="2020-05" db="UniProtKB">
        <authorList>
            <consortium name="EnsemblMetazoa"/>
        </authorList>
    </citation>
    <scope>IDENTIFICATION</scope>
    <source>
        <strain evidence="1">TTRI</strain>
    </source>
</reference>
<dbReference type="PROSITE" id="PS51257">
    <property type="entry name" value="PROKAR_LIPOPROTEIN"/>
    <property type="match status" value="1"/>
</dbReference>
<sequence length="134" mass="14968">MNRSAVVDDKCHVALANMCPSWHLAVTSCNLFEANVHIPHSYISVSCIDRMYREECVIQPTLVELDIIDQATETNSLSSSRTLGIIDALHRLCYVSAFFPCLMDYSVDVCIYRTSASKDIVKTSSPLTTVTEFI</sequence>
<proteinExistence type="predicted"/>